<name>A0ABS6YFQ9_9ACTN</name>
<accession>A0ABS6YFQ9</accession>
<keyword evidence="4" id="KW-1185">Reference proteome</keyword>
<evidence type="ECO:0000256" key="2">
    <source>
        <dbReference type="SAM" id="Phobius"/>
    </source>
</evidence>
<evidence type="ECO:0000256" key="1">
    <source>
        <dbReference type="SAM" id="MobiDB-lite"/>
    </source>
</evidence>
<protein>
    <submittedName>
        <fullName evidence="3">Uncharacterized protein</fullName>
    </submittedName>
</protein>
<keyword evidence="2" id="KW-0812">Transmembrane</keyword>
<keyword evidence="2" id="KW-1133">Transmembrane helix</keyword>
<reference evidence="3 4" key="1">
    <citation type="submission" date="2019-11" db="EMBL/GenBank/DDBJ databases">
        <authorList>
            <person name="Ay H."/>
        </authorList>
    </citation>
    <scope>NUCLEOTIDE SEQUENCE [LARGE SCALE GENOMIC DNA]</scope>
    <source>
        <strain evidence="3 4">BG9H</strain>
    </source>
</reference>
<proteinExistence type="predicted"/>
<dbReference type="RefSeq" id="WP_219686751.1">
    <property type="nucleotide sequence ID" value="NZ_WMBF01000006.1"/>
</dbReference>
<feature type="compositionally biased region" description="Basic and acidic residues" evidence="1">
    <location>
        <begin position="129"/>
        <end position="147"/>
    </location>
</feature>
<feature type="transmembrane region" description="Helical" evidence="2">
    <location>
        <begin position="6"/>
        <end position="27"/>
    </location>
</feature>
<sequence length="147" mass="16523">MQSDVAHTLGGVCFTMIALTLIILLAIRQWITDTHAERARLAEATRSATDEHARYITAQAVVEMERQRLTRDAAADRAQTLTMLAAERAAMQDAFEEQRAQLVSDALEMGAKMFRDHAANDATQHGHARVFEFPKQETERARSRDVQ</sequence>
<feature type="region of interest" description="Disordered" evidence="1">
    <location>
        <begin position="123"/>
        <end position="147"/>
    </location>
</feature>
<dbReference type="Proteomes" id="UP001197114">
    <property type="component" value="Unassembled WGS sequence"/>
</dbReference>
<evidence type="ECO:0000313" key="4">
    <source>
        <dbReference type="Proteomes" id="UP001197114"/>
    </source>
</evidence>
<keyword evidence="2" id="KW-0472">Membrane</keyword>
<evidence type="ECO:0000313" key="3">
    <source>
        <dbReference type="EMBL" id="MBW5420246.1"/>
    </source>
</evidence>
<dbReference type="EMBL" id="WMBF01000006">
    <property type="protein sequence ID" value="MBW5420246.1"/>
    <property type="molecule type" value="Genomic_DNA"/>
</dbReference>
<organism evidence="3 4">
    <name type="scientific">Streptomyces anatolicus</name>
    <dbReference type="NCBI Taxonomy" id="2675858"/>
    <lineage>
        <taxon>Bacteria</taxon>
        <taxon>Bacillati</taxon>
        <taxon>Actinomycetota</taxon>
        <taxon>Actinomycetes</taxon>
        <taxon>Kitasatosporales</taxon>
        <taxon>Streptomycetaceae</taxon>
        <taxon>Streptomyces</taxon>
    </lineage>
</organism>
<gene>
    <name evidence="3" type="ORF">GKQ77_01505</name>
</gene>
<comment type="caution">
    <text evidence="3">The sequence shown here is derived from an EMBL/GenBank/DDBJ whole genome shotgun (WGS) entry which is preliminary data.</text>
</comment>